<keyword evidence="2" id="KW-0808">Transferase</keyword>
<dbReference type="STRING" id="42256.RradSPS_2706"/>
<dbReference type="Gene3D" id="3.40.50.2000">
    <property type="entry name" value="Glycogen Phosphorylase B"/>
    <property type="match status" value="1"/>
</dbReference>
<dbReference type="OrthoDB" id="9802126at2"/>
<dbReference type="AlphaFoldDB" id="A0A023X7F3"/>
<reference evidence="2 3" key="1">
    <citation type="submission" date="2014-03" db="EMBL/GenBank/DDBJ databases">
        <title>Complete genome sequence of the Radio-Resistant Rubrobacter radiotolerans RSPS-4.</title>
        <authorList>
            <person name="Egas C.C."/>
            <person name="Barroso C.C."/>
            <person name="Froufe H.J.C."/>
            <person name="Pacheco J.J."/>
            <person name="Albuquerque L.L."/>
            <person name="da Costa M.M.S."/>
        </authorList>
    </citation>
    <scope>NUCLEOTIDE SEQUENCE [LARGE SCALE GENOMIC DNA]</scope>
    <source>
        <strain evidence="2 3">RSPS-4</strain>
    </source>
</reference>
<feature type="domain" description="Glycosyl transferase family 28 C-terminal" evidence="1">
    <location>
        <begin position="232"/>
        <end position="357"/>
    </location>
</feature>
<dbReference type="Pfam" id="PF04101">
    <property type="entry name" value="Glyco_tran_28_C"/>
    <property type="match status" value="1"/>
</dbReference>
<dbReference type="KEGG" id="rrd:RradSPS_2706"/>
<name>A0A023X7F3_RUBRA</name>
<evidence type="ECO:0000313" key="2">
    <source>
        <dbReference type="EMBL" id="AHY47989.1"/>
    </source>
</evidence>
<dbReference type="SUPFAM" id="SSF53756">
    <property type="entry name" value="UDP-Glycosyltransferase/glycogen phosphorylase"/>
    <property type="match status" value="1"/>
</dbReference>
<dbReference type="InterPro" id="IPR007235">
    <property type="entry name" value="Glyco_trans_28_C"/>
</dbReference>
<keyword evidence="3" id="KW-1185">Reference proteome</keyword>
<protein>
    <submittedName>
        <fullName evidence="2">Putative glycosyl transferase</fullName>
    </submittedName>
</protein>
<dbReference type="PATRIC" id="fig|42256.3.peg.2758"/>
<evidence type="ECO:0000313" key="3">
    <source>
        <dbReference type="Proteomes" id="UP000025229"/>
    </source>
</evidence>
<dbReference type="Proteomes" id="UP000025229">
    <property type="component" value="Chromosome"/>
</dbReference>
<gene>
    <name evidence="2" type="ORF">RradSPS_2706</name>
</gene>
<evidence type="ECO:0000259" key="1">
    <source>
        <dbReference type="Pfam" id="PF04101"/>
    </source>
</evidence>
<dbReference type="PANTHER" id="PTHR21015">
    <property type="entry name" value="UDP-N-ACETYLGLUCOSAMINE--N-ACETYLMURAMYL-(PENTAPEPTIDE) PYROPHOSPHORYL-UNDECAPRENOL N-ACETYLGLUCOSAMINE TRANSFERASE 1"/>
    <property type="match status" value="1"/>
</dbReference>
<dbReference type="eggNOG" id="COG4671">
    <property type="taxonomic scope" value="Bacteria"/>
</dbReference>
<accession>A0A023X7F3</accession>
<dbReference type="EMBL" id="CP007514">
    <property type="protein sequence ID" value="AHY47989.1"/>
    <property type="molecule type" value="Genomic_DNA"/>
</dbReference>
<organism evidence="2 3">
    <name type="scientific">Rubrobacter radiotolerans</name>
    <name type="common">Arthrobacter radiotolerans</name>
    <dbReference type="NCBI Taxonomy" id="42256"/>
    <lineage>
        <taxon>Bacteria</taxon>
        <taxon>Bacillati</taxon>
        <taxon>Actinomycetota</taxon>
        <taxon>Rubrobacteria</taxon>
        <taxon>Rubrobacterales</taxon>
        <taxon>Rubrobacteraceae</taxon>
        <taxon>Rubrobacter</taxon>
    </lineage>
</organism>
<dbReference type="HOGENOM" id="CLU_055279_0_0_11"/>
<proteinExistence type="predicted"/>
<dbReference type="GO" id="GO:0016758">
    <property type="term" value="F:hexosyltransferase activity"/>
    <property type="evidence" value="ECO:0007669"/>
    <property type="project" value="InterPro"/>
</dbReference>
<dbReference type="PANTHER" id="PTHR21015:SF28">
    <property type="entry name" value="SLL1722 PROTEIN"/>
    <property type="match status" value="1"/>
</dbReference>
<sequence length="396" mass="44065">MKIMMYSHDSYGLGHLRRTLALAEAFVEANPKTNVLLLTGSTVSNSYRMSQGIDILKLPSAVKVGGGKYESSRLSISFKRLKQLRSTLIIGAAESFEPDVFLVDKAPLGMKSEVEDTLRFLNDERPATLNVLGLRDVMDDPGQVRHSWRERGIPESIEKLYDLVLVYGPREVYDPLSEYGLHEGTIARTHYVGYIGKKHRLKAVSELPFEPGYALVTPGGGGDGLKVIETYLKGLALREPDHDSIIVTGPMMSDRDRRRVEGLARGLRVRVLEFRADMEDLIQGAGVVVAMGGYNTTTELLEARKPALIVPRVEPRVEQLIRAERLTGLGLTQMIHPDELTPELMRAKVEDLFESRRAPRVRLRVDLSGADRAVEVVTEGLQNLRRGRRDAEAVGA</sequence>